<feature type="transmembrane region" description="Helical" evidence="1">
    <location>
        <begin position="181"/>
        <end position="202"/>
    </location>
</feature>
<dbReference type="KEGG" id="ssua:FPZ54_11155"/>
<keyword evidence="4" id="KW-1185">Reference proteome</keyword>
<proteinExistence type="predicted"/>
<protein>
    <submittedName>
        <fullName evidence="3">CPBP family intramembrane metalloprotease</fullName>
    </submittedName>
</protein>
<name>A0A518RGE9_9SPHN</name>
<dbReference type="AlphaFoldDB" id="A0A518RGE9"/>
<dbReference type="OrthoDB" id="7632478at2"/>
<keyword evidence="1" id="KW-0812">Transmembrane</keyword>
<dbReference type="GO" id="GO:0006508">
    <property type="term" value="P:proteolysis"/>
    <property type="evidence" value="ECO:0007669"/>
    <property type="project" value="UniProtKB-KW"/>
</dbReference>
<organism evidence="3 4">
    <name type="scientific">Sphingomonas suaedae</name>
    <dbReference type="NCBI Taxonomy" id="2599297"/>
    <lineage>
        <taxon>Bacteria</taxon>
        <taxon>Pseudomonadati</taxon>
        <taxon>Pseudomonadota</taxon>
        <taxon>Alphaproteobacteria</taxon>
        <taxon>Sphingomonadales</taxon>
        <taxon>Sphingomonadaceae</taxon>
        <taxon>Sphingomonas</taxon>
    </lineage>
</organism>
<feature type="domain" description="CAAX prenyl protease 2/Lysostaphin resistance protein A-like" evidence="2">
    <location>
        <begin position="127"/>
        <end position="220"/>
    </location>
</feature>
<feature type="transmembrane region" description="Helical" evidence="1">
    <location>
        <begin position="146"/>
        <end position="175"/>
    </location>
</feature>
<dbReference type="GO" id="GO:0004175">
    <property type="term" value="F:endopeptidase activity"/>
    <property type="evidence" value="ECO:0007669"/>
    <property type="project" value="UniProtKB-ARBA"/>
</dbReference>
<dbReference type="InterPro" id="IPR052710">
    <property type="entry name" value="CAAX_protease"/>
</dbReference>
<dbReference type="PANTHER" id="PTHR36435">
    <property type="entry name" value="SLR1288 PROTEIN"/>
    <property type="match status" value="1"/>
</dbReference>
<keyword evidence="1" id="KW-0472">Membrane</keyword>
<evidence type="ECO:0000313" key="3">
    <source>
        <dbReference type="EMBL" id="QDX26526.1"/>
    </source>
</evidence>
<reference evidence="3 4" key="1">
    <citation type="submission" date="2019-07" db="EMBL/GenBank/DDBJ databases">
        <title>Sphingomonas alkalisoli sp. nov., isolated from rhizosphere soil of Suaedae salsa.</title>
        <authorList>
            <person name="Zhang H."/>
            <person name="Xu L."/>
            <person name="Zhang J.-X."/>
            <person name="Sun J.-Q."/>
        </authorList>
    </citation>
    <scope>NUCLEOTIDE SEQUENCE [LARGE SCALE GENOMIC DNA]</scope>
    <source>
        <strain evidence="3 4">XS-10</strain>
    </source>
</reference>
<feature type="transmembrane region" description="Helical" evidence="1">
    <location>
        <begin position="41"/>
        <end position="60"/>
    </location>
</feature>
<gene>
    <name evidence="3" type="ORF">FPZ54_11155</name>
</gene>
<feature type="transmembrane region" description="Helical" evidence="1">
    <location>
        <begin position="115"/>
        <end position="134"/>
    </location>
</feature>
<feature type="transmembrane region" description="Helical" evidence="1">
    <location>
        <begin position="81"/>
        <end position="103"/>
    </location>
</feature>
<dbReference type="GO" id="GO:0080120">
    <property type="term" value="P:CAAX-box protein maturation"/>
    <property type="evidence" value="ECO:0007669"/>
    <property type="project" value="UniProtKB-ARBA"/>
</dbReference>
<evidence type="ECO:0000259" key="2">
    <source>
        <dbReference type="Pfam" id="PF02517"/>
    </source>
</evidence>
<keyword evidence="1" id="KW-1133">Transmembrane helix</keyword>
<sequence length="229" mass="23981">MTGSLRLALALIFGLVGWYAIVVAADYMLVSAGELPPGVRYTALGLVELVFGGAIIWLALRFARLRLTDAGLVRTELKSDTLVGIGIGLTFAAVQFLLIIPATGGAARSDVVANAAQIGETYAGFSGILILALLGSTSEELLFRGLLLFGLAKLCGGGTAGKIVSTIVVATLFALSHGYQGWAGIIDTGFYGGLLMSLLYWWRGMRLAAPIAAHATWNLIAATVIFLAY</sequence>
<dbReference type="PANTHER" id="PTHR36435:SF1">
    <property type="entry name" value="CAAX AMINO TERMINAL PROTEASE FAMILY PROTEIN"/>
    <property type="match status" value="1"/>
</dbReference>
<dbReference type="Pfam" id="PF02517">
    <property type="entry name" value="Rce1-like"/>
    <property type="match status" value="1"/>
</dbReference>
<evidence type="ECO:0000256" key="1">
    <source>
        <dbReference type="SAM" id="Phobius"/>
    </source>
</evidence>
<keyword evidence="3" id="KW-0482">Metalloprotease</keyword>
<feature type="transmembrane region" description="Helical" evidence="1">
    <location>
        <begin position="209"/>
        <end position="228"/>
    </location>
</feature>
<dbReference type="InterPro" id="IPR003675">
    <property type="entry name" value="Rce1/LyrA-like_dom"/>
</dbReference>
<keyword evidence="3" id="KW-0645">Protease</keyword>
<keyword evidence="3" id="KW-0378">Hydrolase</keyword>
<dbReference type="EMBL" id="CP042239">
    <property type="protein sequence ID" value="QDX26526.1"/>
    <property type="molecule type" value="Genomic_DNA"/>
</dbReference>
<dbReference type="Proteomes" id="UP000318055">
    <property type="component" value="Chromosome"/>
</dbReference>
<feature type="transmembrane region" description="Helical" evidence="1">
    <location>
        <begin position="7"/>
        <end position="29"/>
    </location>
</feature>
<dbReference type="GO" id="GO:0008237">
    <property type="term" value="F:metallopeptidase activity"/>
    <property type="evidence" value="ECO:0007669"/>
    <property type="project" value="UniProtKB-KW"/>
</dbReference>
<evidence type="ECO:0000313" key="4">
    <source>
        <dbReference type="Proteomes" id="UP000318055"/>
    </source>
</evidence>
<accession>A0A518RGE9</accession>